<dbReference type="GO" id="GO:0006400">
    <property type="term" value="P:tRNA modification"/>
    <property type="evidence" value="ECO:0007669"/>
    <property type="project" value="UniProtKB-UniRule"/>
</dbReference>
<dbReference type="Proteomes" id="UP000563523">
    <property type="component" value="Unassembled WGS sequence"/>
</dbReference>
<evidence type="ECO:0000256" key="6">
    <source>
        <dbReference type="ARBA" id="ARBA00022840"/>
    </source>
</evidence>
<evidence type="ECO:0000256" key="3">
    <source>
        <dbReference type="ARBA" id="ARBA00022598"/>
    </source>
</evidence>
<evidence type="ECO:0000259" key="9">
    <source>
        <dbReference type="SMART" id="SM00977"/>
    </source>
</evidence>
<dbReference type="HAMAP" id="MF_01161">
    <property type="entry name" value="tRNA_Ile_lys_synt"/>
    <property type="match status" value="1"/>
</dbReference>
<keyword evidence="5 8" id="KW-0547">Nucleotide-binding</keyword>
<reference evidence="10 11" key="1">
    <citation type="submission" date="2020-06" db="EMBL/GenBank/DDBJ databases">
        <authorList>
            <person name="Kang J."/>
        </authorList>
    </citation>
    <scope>NUCLEOTIDE SEQUENCE [LARGE SCALE GENOMIC DNA]</scope>
    <source>
        <strain evidence="10 11">DCY120</strain>
    </source>
</reference>
<proteinExistence type="inferred from homology"/>
<evidence type="ECO:0000256" key="2">
    <source>
        <dbReference type="ARBA" id="ARBA00022490"/>
    </source>
</evidence>
<dbReference type="SUPFAM" id="SSF52402">
    <property type="entry name" value="Adenine nucleotide alpha hydrolases-like"/>
    <property type="match status" value="1"/>
</dbReference>
<evidence type="ECO:0000256" key="1">
    <source>
        <dbReference type="ARBA" id="ARBA00004496"/>
    </source>
</evidence>
<feature type="domain" description="Lysidine-tRNA(Ile) synthetase C-terminal" evidence="9">
    <location>
        <begin position="388"/>
        <end position="455"/>
    </location>
</feature>
<dbReference type="Pfam" id="PF11734">
    <property type="entry name" value="TilS_C"/>
    <property type="match status" value="1"/>
</dbReference>
<dbReference type="EMBL" id="JABZEC010000003">
    <property type="protein sequence ID" value="NVY96307.1"/>
    <property type="molecule type" value="Genomic_DNA"/>
</dbReference>
<dbReference type="NCBIfam" id="TIGR02432">
    <property type="entry name" value="lysidine_TilS_N"/>
    <property type="match status" value="1"/>
</dbReference>
<dbReference type="GO" id="GO:0005524">
    <property type="term" value="F:ATP binding"/>
    <property type="evidence" value="ECO:0007669"/>
    <property type="project" value="UniProtKB-UniRule"/>
</dbReference>
<dbReference type="CDD" id="cd01992">
    <property type="entry name" value="TilS_N"/>
    <property type="match status" value="1"/>
</dbReference>
<evidence type="ECO:0000256" key="8">
    <source>
        <dbReference type="HAMAP-Rule" id="MF_01161"/>
    </source>
</evidence>
<protein>
    <recommendedName>
        <fullName evidence="8">tRNA(Ile)-lysidine synthase</fullName>
        <ecNumber evidence="8">6.3.4.19</ecNumber>
    </recommendedName>
    <alternativeName>
        <fullName evidence="8">tRNA(Ile)-2-lysyl-cytidine synthase</fullName>
    </alternativeName>
    <alternativeName>
        <fullName evidence="8">tRNA(Ile)-lysidine synthetase</fullName>
    </alternativeName>
</protein>
<dbReference type="GO" id="GO:0032267">
    <property type="term" value="F:tRNA(Ile)-lysidine synthase activity"/>
    <property type="evidence" value="ECO:0007669"/>
    <property type="project" value="UniProtKB-EC"/>
</dbReference>
<keyword evidence="2 8" id="KW-0963">Cytoplasm</keyword>
<comment type="catalytic activity">
    <reaction evidence="7 8">
        <text>cytidine(34) in tRNA(Ile2) + L-lysine + ATP = lysidine(34) in tRNA(Ile2) + AMP + diphosphate + H(+)</text>
        <dbReference type="Rhea" id="RHEA:43744"/>
        <dbReference type="Rhea" id="RHEA-COMP:10625"/>
        <dbReference type="Rhea" id="RHEA-COMP:10670"/>
        <dbReference type="ChEBI" id="CHEBI:15378"/>
        <dbReference type="ChEBI" id="CHEBI:30616"/>
        <dbReference type="ChEBI" id="CHEBI:32551"/>
        <dbReference type="ChEBI" id="CHEBI:33019"/>
        <dbReference type="ChEBI" id="CHEBI:82748"/>
        <dbReference type="ChEBI" id="CHEBI:83665"/>
        <dbReference type="ChEBI" id="CHEBI:456215"/>
        <dbReference type="EC" id="6.3.4.19"/>
    </reaction>
</comment>
<dbReference type="InterPro" id="IPR011063">
    <property type="entry name" value="TilS/TtcA_N"/>
</dbReference>
<dbReference type="InterPro" id="IPR012796">
    <property type="entry name" value="Lysidine-tRNA-synth_C"/>
</dbReference>
<dbReference type="InterPro" id="IPR012795">
    <property type="entry name" value="tRNA_Ile_lys_synt_N"/>
</dbReference>
<organism evidence="10 11">
    <name type="scientific">Bombilactobacillus apium</name>
    <dbReference type="NCBI Taxonomy" id="2675299"/>
    <lineage>
        <taxon>Bacteria</taxon>
        <taxon>Bacillati</taxon>
        <taxon>Bacillota</taxon>
        <taxon>Bacilli</taxon>
        <taxon>Lactobacillales</taxon>
        <taxon>Lactobacillaceae</taxon>
        <taxon>Bombilactobacillus</taxon>
    </lineage>
</organism>
<dbReference type="EC" id="6.3.4.19" evidence="8"/>
<evidence type="ECO:0000256" key="7">
    <source>
        <dbReference type="ARBA" id="ARBA00048539"/>
    </source>
</evidence>
<evidence type="ECO:0000313" key="11">
    <source>
        <dbReference type="Proteomes" id="UP000563523"/>
    </source>
</evidence>
<comment type="subcellular location">
    <subcellularLocation>
        <location evidence="1 8">Cytoplasm</location>
    </subcellularLocation>
</comment>
<dbReference type="SMART" id="SM00977">
    <property type="entry name" value="TilS_C"/>
    <property type="match status" value="1"/>
</dbReference>
<comment type="caution">
    <text evidence="10">The sequence shown here is derived from an EMBL/GenBank/DDBJ whole genome shotgun (WGS) entry which is preliminary data.</text>
</comment>
<accession>A0A850R644</accession>
<dbReference type="PANTHER" id="PTHR43033">
    <property type="entry name" value="TRNA(ILE)-LYSIDINE SYNTHASE-RELATED"/>
    <property type="match status" value="1"/>
</dbReference>
<evidence type="ECO:0000313" key="10">
    <source>
        <dbReference type="EMBL" id="NVY96307.1"/>
    </source>
</evidence>
<dbReference type="InterPro" id="IPR012094">
    <property type="entry name" value="tRNA_Ile_lys_synt"/>
</dbReference>
<name>A0A850R644_9LACO</name>
<feature type="binding site" evidence="8">
    <location>
        <begin position="49"/>
        <end position="54"/>
    </location>
    <ligand>
        <name>ATP</name>
        <dbReference type="ChEBI" id="CHEBI:30616"/>
    </ligand>
</feature>
<evidence type="ECO:0000256" key="5">
    <source>
        <dbReference type="ARBA" id="ARBA00022741"/>
    </source>
</evidence>
<comment type="domain">
    <text evidence="8">The N-terminal region contains the highly conserved SGGXDS motif, predicted to be a P-loop motif involved in ATP binding.</text>
</comment>
<evidence type="ECO:0000256" key="4">
    <source>
        <dbReference type="ARBA" id="ARBA00022694"/>
    </source>
</evidence>
<dbReference type="Pfam" id="PF01171">
    <property type="entry name" value="ATP_bind_3"/>
    <property type="match status" value="1"/>
</dbReference>
<dbReference type="AlphaFoldDB" id="A0A850R644"/>
<comment type="similarity">
    <text evidence="8">Belongs to the tRNA(Ile)-lysidine synthase family.</text>
</comment>
<comment type="function">
    <text evidence="8">Ligates lysine onto the cytidine present at position 34 of the AUA codon-specific tRNA(Ile) that contains the anticodon CAU, in an ATP-dependent manner. Cytidine is converted to lysidine, thus changing the amino acid specificity of the tRNA from methionine to isoleucine.</text>
</comment>
<dbReference type="SUPFAM" id="SSF56037">
    <property type="entry name" value="PheT/TilS domain"/>
    <property type="match status" value="1"/>
</dbReference>
<dbReference type="Gene3D" id="3.40.50.620">
    <property type="entry name" value="HUPs"/>
    <property type="match status" value="1"/>
</dbReference>
<dbReference type="InterPro" id="IPR014729">
    <property type="entry name" value="Rossmann-like_a/b/a_fold"/>
</dbReference>
<dbReference type="PANTHER" id="PTHR43033:SF1">
    <property type="entry name" value="TRNA(ILE)-LYSIDINE SYNTHASE-RELATED"/>
    <property type="match status" value="1"/>
</dbReference>
<keyword evidence="3 8" id="KW-0436">Ligase</keyword>
<keyword evidence="6 8" id="KW-0067">ATP-binding</keyword>
<keyword evidence="4 8" id="KW-0819">tRNA processing</keyword>
<dbReference type="GO" id="GO:0005737">
    <property type="term" value="C:cytoplasm"/>
    <property type="evidence" value="ECO:0007669"/>
    <property type="project" value="UniProtKB-SubCell"/>
</dbReference>
<dbReference type="RefSeq" id="WP_176942473.1">
    <property type="nucleotide sequence ID" value="NZ_JABZEC010000003.1"/>
</dbReference>
<gene>
    <name evidence="8 10" type="primary">tilS</name>
    <name evidence="10" type="ORF">HU830_03860</name>
</gene>
<sequence length="459" mass="53746">MAEEVGVIKFDFNSNFFSIMKDQTESKFQEVVRQNNYFQTRDRVLVAVSGGSDSLALLALLLSLPADLRPQLYVASVDFQLRAESSQEITLVRTFCEKYQVSFFTTQWEQAPTKGMENAARDFRYAFFQKVMAQEHLTKLVTAHQNDDQLETVLMKLLRSGSFWEMKGITDHRSLGKQSLVRPLLTFSKLELQDYLQRRQLEYAVDATNFTDITLRNRLRRQVTPLLKRESPQLEQHVTNFVQQNQLAQQLVEQYFMQLEEKALLPYAAGYLLEFQQVTSLTPAQQALWIQFIFHQRFHLELSGRQLKQIEKILRGGNGKLNFATNLILQKSYSQVYLGPAWSPVEDVSYRLQINQPLLANQAKKVTIKQSLPTAKEAFGVCRWPQKIELRHPRPQDRLILANGQQQKLTRRFISYQLPLWQRQSCWVLTFDDQIVWVEKIYRNQVQPKNYYFKVEIGE</sequence>
<keyword evidence="11" id="KW-1185">Reference proteome</keyword>